<evidence type="ECO:0000313" key="2">
    <source>
        <dbReference type="EMBL" id="KAF4386485.1"/>
    </source>
</evidence>
<sequence length="115" mass="12784">MELMFLFIMTDGILARAILAIAQDHISHFDNLVWHFKRSSLYSVKRGYWDTIRILGIGEGLNLELGKSGTGVVFRDNTGFVLAYSTWTWNGYFSPGVAGALGIYSGVLLACRLGY</sequence>
<dbReference type="Proteomes" id="UP000583929">
    <property type="component" value="Unassembled WGS sequence"/>
</dbReference>
<feature type="chain" id="PRO_5029781237" description="RNase H type-1 domain-containing protein" evidence="1">
    <location>
        <begin position="16"/>
        <end position="115"/>
    </location>
</feature>
<keyword evidence="1" id="KW-0732">Signal</keyword>
<evidence type="ECO:0000256" key="1">
    <source>
        <dbReference type="SAM" id="SignalP"/>
    </source>
</evidence>
<protein>
    <recommendedName>
        <fullName evidence="4">RNase H type-1 domain-containing protein</fullName>
    </recommendedName>
</protein>
<reference evidence="2 3" key="1">
    <citation type="journal article" date="2020" name="bioRxiv">
        <title>Sequence and annotation of 42 cannabis genomes reveals extensive copy number variation in cannabinoid synthesis and pathogen resistance genes.</title>
        <authorList>
            <person name="Mckernan K.J."/>
            <person name="Helbert Y."/>
            <person name="Kane L.T."/>
            <person name="Ebling H."/>
            <person name="Zhang L."/>
            <person name="Liu B."/>
            <person name="Eaton Z."/>
            <person name="Mclaughlin S."/>
            <person name="Kingan S."/>
            <person name="Baybayan P."/>
            <person name="Concepcion G."/>
            <person name="Jordan M."/>
            <person name="Riva A."/>
            <person name="Barbazuk W."/>
            <person name="Harkins T."/>
        </authorList>
    </citation>
    <scope>NUCLEOTIDE SEQUENCE [LARGE SCALE GENOMIC DNA]</scope>
    <source>
        <strain evidence="3">cv. Jamaican Lion 4</strain>
        <tissue evidence="2">Leaf</tissue>
    </source>
</reference>
<organism evidence="2 3">
    <name type="scientific">Cannabis sativa</name>
    <name type="common">Hemp</name>
    <name type="synonym">Marijuana</name>
    <dbReference type="NCBI Taxonomy" id="3483"/>
    <lineage>
        <taxon>Eukaryota</taxon>
        <taxon>Viridiplantae</taxon>
        <taxon>Streptophyta</taxon>
        <taxon>Embryophyta</taxon>
        <taxon>Tracheophyta</taxon>
        <taxon>Spermatophyta</taxon>
        <taxon>Magnoliopsida</taxon>
        <taxon>eudicotyledons</taxon>
        <taxon>Gunneridae</taxon>
        <taxon>Pentapetalae</taxon>
        <taxon>rosids</taxon>
        <taxon>fabids</taxon>
        <taxon>Rosales</taxon>
        <taxon>Cannabaceae</taxon>
        <taxon>Cannabis</taxon>
    </lineage>
</organism>
<keyword evidence="3" id="KW-1185">Reference proteome</keyword>
<accession>A0A7J6GUA4</accession>
<proteinExistence type="predicted"/>
<dbReference type="AlphaFoldDB" id="A0A7J6GUA4"/>
<gene>
    <name evidence="2" type="ORF">G4B88_006741</name>
</gene>
<evidence type="ECO:0008006" key="4">
    <source>
        <dbReference type="Google" id="ProtNLM"/>
    </source>
</evidence>
<feature type="signal peptide" evidence="1">
    <location>
        <begin position="1"/>
        <end position="15"/>
    </location>
</feature>
<comment type="caution">
    <text evidence="2">The sequence shown here is derived from an EMBL/GenBank/DDBJ whole genome shotgun (WGS) entry which is preliminary data.</text>
</comment>
<dbReference type="EMBL" id="JAATIQ010000081">
    <property type="protein sequence ID" value="KAF4386485.1"/>
    <property type="molecule type" value="Genomic_DNA"/>
</dbReference>
<evidence type="ECO:0000313" key="3">
    <source>
        <dbReference type="Proteomes" id="UP000583929"/>
    </source>
</evidence>
<name>A0A7J6GUA4_CANSA</name>